<gene>
    <name evidence="2" type="ORF">CHU92_00485</name>
</gene>
<keyword evidence="1" id="KW-0732">Signal</keyword>
<organism evidence="2 3">
    <name type="scientific">Flavobacterium cyanobacteriorum</name>
    <dbReference type="NCBI Taxonomy" id="2022802"/>
    <lineage>
        <taxon>Bacteria</taxon>
        <taxon>Pseudomonadati</taxon>
        <taxon>Bacteroidota</taxon>
        <taxon>Flavobacteriia</taxon>
        <taxon>Flavobacteriales</taxon>
        <taxon>Flavobacteriaceae</taxon>
        <taxon>Flavobacterium</taxon>
    </lineage>
</organism>
<dbReference type="EMBL" id="NOXV01000054">
    <property type="protein sequence ID" value="OYQ49025.1"/>
    <property type="molecule type" value="Genomic_DNA"/>
</dbReference>
<sequence>MKGVFLAVLTALFFQSALSQETANAPLCTEGSAEYTARYEKLKAMYIEMQNKQSSKDFIALNNAFKEKSNFKASPQEMYNQAKNGFNAQFEWVRNNIEKTGFKNCEEAEAEITKLLNQNIKFVMENKDTYAYANECLKLCEGLLVNLYIELSREYGKDFLP</sequence>
<keyword evidence="3" id="KW-1185">Reference proteome</keyword>
<feature type="signal peptide" evidence="1">
    <location>
        <begin position="1"/>
        <end position="19"/>
    </location>
</feature>
<dbReference type="AlphaFoldDB" id="A0A256A789"/>
<dbReference type="OrthoDB" id="1461591at2"/>
<dbReference type="RefSeq" id="WP_094411519.1">
    <property type="nucleotide sequence ID" value="NZ_NOXV01000054.1"/>
</dbReference>
<evidence type="ECO:0000313" key="2">
    <source>
        <dbReference type="EMBL" id="OYQ49025.1"/>
    </source>
</evidence>
<name>A0A256A789_9FLAO</name>
<comment type="caution">
    <text evidence="2">The sequence shown here is derived from an EMBL/GenBank/DDBJ whole genome shotgun (WGS) entry which is preliminary data.</text>
</comment>
<evidence type="ECO:0000313" key="3">
    <source>
        <dbReference type="Proteomes" id="UP000216605"/>
    </source>
</evidence>
<proteinExistence type="predicted"/>
<reference evidence="2 3" key="1">
    <citation type="submission" date="2017-07" db="EMBL/GenBank/DDBJ databases">
        <title>Flavobacterium cyanobacteriorum sp. nov., isolated from cyanobacterial aggregates in a eutrophic lake.</title>
        <authorList>
            <person name="Cai H."/>
        </authorList>
    </citation>
    <scope>NUCLEOTIDE SEQUENCE [LARGE SCALE GENOMIC DNA]</scope>
    <source>
        <strain evidence="2 3">TH021</strain>
    </source>
</reference>
<accession>A0A256A789</accession>
<evidence type="ECO:0000256" key="1">
    <source>
        <dbReference type="SAM" id="SignalP"/>
    </source>
</evidence>
<dbReference type="Proteomes" id="UP000216605">
    <property type="component" value="Unassembled WGS sequence"/>
</dbReference>
<evidence type="ECO:0008006" key="4">
    <source>
        <dbReference type="Google" id="ProtNLM"/>
    </source>
</evidence>
<feature type="chain" id="PRO_5013395936" description="Lysozyme inhibitor LprI N-terminal domain-containing protein" evidence="1">
    <location>
        <begin position="20"/>
        <end position="161"/>
    </location>
</feature>
<protein>
    <recommendedName>
        <fullName evidence="4">Lysozyme inhibitor LprI N-terminal domain-containing protein</fullName>
    </recommendedName>
</protein>